<evidence type="ECO:0000256" key="1">
    <source>
        <dbReference type="ARBA" id="ARBA00009013"/>
    </source>
</evidence>
<comment type="caution">
    <text evidence="4">The sequence shown here is derived from an EMBL/GenBank/DDBJ whole genome shotgun (WGS) entry which is preliminary data.</text>
</comment>
<dbReference type="Proteomes" id="UP000295680">
    <property type="component" value="Unassembled WGS sequence"/>
</dbReference>
<keyword evidence="5" id="KW-1185">Reference proteome</keyword>
<dbReference type="InterPro" id="IPR036513">
    <property type="entry name" value="STAS_dom_sf"/>
</dbReference>
<dbReference type="Gene3D" id="3.30.750.24">
    <property type="entry name" value="STAS domain"/>
    <property type="match status" value="1"/>
</dbReference>
<feature type="domain" description="STAS" evidence="3">
    <location>
        <begin position="27"/>
        <end position="112"/>
    </location>
</feature>
<evidence type="ECO:0000313" key="4">
    <source>
        <dbReference type="EMBL" id="TCO53746.1"/>
    </source>
</evidence>
<dbReference type="InterPro" id="IPR003658">
    <property type="entry name" value="Anti-sigma_ant"/>
</dbReference>
<dbReference type="EMBL" id="SLWS01000010">
    <property type="protein sequence ID" value="TCO53746.1"/>
    <property type="molecule type" value="Genomic_DNA"/>
</dbReference>
<dbReference type="NCBIfam" id="TIGR00377">
    <property type="entry name" value="ant_ant_sig"/>
    <property type="match status" value="1"/>
</dbReference>
<dbReference type="AlphaFoldDB" id="A0A4R2JAK7"/>
<dbReference type="PANTHER" id="PTHR33495">
    <property type="entry name" value="ANTI-SIGMA FACTOR ANTAGONIST TM_1081-RELATED-RELATED"/>
    <property type="match status" value="1"/>
</dbReference>
<dbReference type="OrthoDB" id="3635700at2"/>
<dbReference type="InterPro" id="IPR002645">
    <property type="entry name" value="STAS_dom"/>
</dbReference>
<dbReference type="CDD" id="cd07043">
    <property type="entry name" value="STAS_anti-anti-sigma_factors"/>
    <property type="match status" value="1"/>
</dbReference>
<dbReference type="InterPro" id="IPR058548">
    <property type="entry name" value="MlaB-like_STAS"/>
</dbReference>
<dbReference type="PANTHER" id="PTHR33495:SF2">
    <property type="entry name" value="ANTI-SIGMA FACTOR ANTAGONIST TM_1081-RELATED"/>
    <property type="match status" value="1"/>
</dbReference>
<dbReference type="SUPFAM" id="SSF52091">
    <property type="entry name" value="SpoIIaa-like"/>
    <property type="match status" value="1"/>
</dbReference>
<gene>
    <name evidence="4" type="ORF">EV192_110338</name>
</gene>
<dbReference type="GO" id="GO:0043856">
    <property type="term" value="F:anti-sigma factor antagonist activity"/>
    <property type="evidence" value="ECO:0007669"/>
    <property type="project" value="InterPro"/>
</dbReference>
<organism evidence="4 5">
    <name type="scientific">Actinocrispum wychmicini</name>
    <dbReference type="NCBI Taxonomy" id="1213861"/>
    <lineage>
        <taxon>Bacteria</taxon>
        <taxon>Bacillati</taxon>
        <taxon>Actinomycetota</taxon>
        <taxon>Actinomycetes</taxon>
        <taxon>Pseudonocardiales</taxon>
        <taxon>Pseudonocardiaceae</taxon>
        <taxon>Actinocrispum</taxon>
    </lineage>
</organism>
<comment type="similarity">
    <text evidence="1 2">Belongs to the anti-sigma-factor antagonist family.</text>
</comment>
<protein>
    <recommendedName>
        <fullName evidence="2">Anti-sigma factor antagonist</fullName>
    </recommendedName>
</protein>
<evidence type="ECO:0000313" key="5">
    <source>
        <dbReference type="Proteomes" id="UP000295680"/>
    </source>
</evidence>
<name>A0A4R2JAK7_9PSEU</name>
<proteinExistence type="inferred from homology"/>
<accession>A0A4R2JAK7</accession>
<dbReference type="PROSITE" id="PS50801">
    <property type="entry name" value="STAS"/>
    <property type="match status" value="1"/>
</dbReference>
<evidence type="ECO:0000256" key="2">
    <source>
        <dbReference type="RuleBase" id="RU003749"/>
    </source>
</evidence>
<reference evidence="4 5" key="1">
    <citation type="submission" date="2019-03" db="EMBL/GenBank/DDBJ databases">
        <title>Genomic Encyclopedia of Type Strains, Phase IV (KMG-IV): sequencing the most valuable type-strain genomes for metagenomic binning, comparative biology and taxonomic classification.</title>
        <authorList>
            <person name="Goeker M."/>
        </authorList>
    </citation>
    <scope>NUCLEOTIDE SEQUENCE [LARGE SCALE GENOMIC DNA]</scope>
    <source>
        <strain evidence="4 5">DSM 45934</strain>
    </source>
</reference>
<evidence type="ECO:0000259" key="3">
    <source>
        <dbReference type="PROSITE" id="PS50801"/>
    </source>
</evidence>
<sequence length="112" mass="11777">MRPGRVGTRGGVKPVEVVWADGYTVHVAVAGELNLATGDVVLRKLSSLVDRGYVHLVIDASKVSFCDSSGLGALLRARARASAVAGDLTIRSASPQLRRVLEIAGIQKLLLS</sequence>
<dbReference type="Pfam" id="PF13466">
    <property type="entry name" value="STAS_2"/>
    <property type="match status" value="1"/>
</dbReference>